<comment type="subcellular location">
    <subcellularLocation>
        <location evidence="1">Membrane</location>
        <topology evidence="1">Multi-pass membrane protein</topology>
    </subcellularLocation>
</comment>
<evidence type="ECO:0000256" key="6">
    <source>
        <dbReference type="ARBA" id="ARBA00023065"/>
    </source>
</evidence>
<feature type="domain" description="Cation efflux protein transmembrane" evidence="9">
    <location>
        <begin position="339"/>
        <end position="516"/>
    </location>
</feature>
<protein>
    <recommendedName>
        <fullName evidence="9">Cation efflux protein transmembrane domain-containing protein</fullName>
    </recommendedName>
</protein>
<dbReference type="Gene3D" id="1.20.1510.10">
    <property type="entry name" value="Cation efflux protein transmembrane domain"/>
    <property type="match status" value="1"/>
</dbReference>
<dbReference type="InterPro" id="IPR002524">
    <property type="entry name" value="Cation_efflux"/>
</dbReference>
<dbReference type="InterPro" id="IPR027469">
    <property type="entry name" value="Cation_efflux_TMD_sf"/>
</dbReference>
<dbReference type="Pfam" id="PF01545">
    <property type="entry name" value="Cation_efflux"/>
    <property type="match status" value="1"/>
</dbReference>
<feature type="transmembrane region" description="Helical" evidence="8">
    <location>
        <begin position="370"/>
        <end position="389"/>
    </location>
</feature>
<keyword evidence="7 8" id="KW-0472">Membrane</keyword>
<dbReference type="GO" id="GO:0016020">
    <property type="term" value="C:membrane"/>
    <property type="evidence" value="ECO:0007669"/>
    <property type="project" value="UniProtKB-SubCell"/>
</dbReference>
<feature type="transmembrane region" description="Helical" evidence="8">
    <location>
        <begin position="228"/>
        <end position="247"/>
    </location>
</feature>
<feature type="transmembrane region" description="Helical" evidence="8">
    <location>
        <begin position="440"/>
        <end position="460"/>
    </location>
</feature>
<dbReference type="NCBIfam" id="TIGR01297">
    <property type="entry name" value="CDF"/>
    <property type="match status" value="1"/>
</dbReference>
<sequence length="617" mass="67215">MPAPDARTRSKIPLNPTRVFSSSIPRALLPQVLGSNLLLAGVVYLGKEWLLSQDVGMFWVVMRLLACGGLGILVWEGITGQMRARKHIEFSVLAMASLLLFVQQISFFTALYRMSAIRVVILTHFAPYWTQALLGGSTQSFAAIVTLAIAFLSDIQFSFANVWHFLPPYGALIVYAIVSTALEHTHSVLSPSLGTTVTLNASTLGAAFIALPLYGFRTVLLGFPATPVIPLSSLAILPLLTISLLFVTPTTTRAVGLAASAAHYVSFSYPVVALSTTLFGILAFSRLPSWSDILTASVLYYAVYPLGQDALMPTSRTPTSRLIRSYLKTILSNPESRKIFYFLMLNMCYMLVQMLYGVWTNSLGLISDAIHMAFDCMAIGVGLLASVMATWEPNVRFTYGYGRIETLSGFANGIFLILISIFIVFEAIQRLLDPPEMNTSQLLLVSSLGLAVNLFGMFAMGGHHHDTLGSVGVIISTLLIQFYGWTGFDPIASLFIAIMIAASVIPLVLDTGRVLCLDVADRDTDIQHALSELASVEGLASYTSARFWPKDASSLIGSIHIQLSPSAATYDPAGPHSSQRTTYMNLDRVVERVDTLLKKRIRGLEELTIQVGEPGFN</sequence>
<proteinExistence type="inferred from homology"/>
<comment type="similarity">
    <text evidence="2">Belongs to the cation diffusion facilitator (CDF) transporter (TC 2.A.4) family. SLC30A subfamily.</text>
</comment>
<dbReference type="OrthoDB" id="78669at2759"/>
<feature type="transmembrane region" description="Helical" evidence="8">
    <location>
        <begin position="491"/>
        <end position="509"/>
    </location>
</feature>
<dbReference type="PANTHER" id="PTHR45755">
    <property type="match status" value="1"/>
</dbReference>
<evidence type="ECO:0000259" key="9">
    <source>
        <dbReference type="Pfam" id="PF01545"/>
    </source>
</evidence>
<dbReference type="SUPFAM" id="SSF161111">
    <property type="entry name" value="Cation efflux protein transmembrane domain-like"/>
    <property type="match status" value="1"/>
</dbReference>
<dbReference type="GO" id="GO:0031410">
    <property type="term" value="C:cytoplasmic vesicle"/>
    <property type="evidence" value="ECO:0007669"/>
    <property type="project" value="TreeGrafter"/>
</dbReference>
<feature type="transmembrane region" description="Helical" evidence="8">
    <location>
        <begin position="90"/>
        <end position="112"/>
    </location>
</feature>
<dbReference type="GO" id="GO:0006882">
    <property type="term" value="P:intracellular zinc ion homeostasis"/>
    <property type="evidence" value="ECO:0007669"/>
    <property type="project" value="InterPro"/>
</dbReference>
<keyword evidence="4 8" id="KW-0812">Transmembrane</keyword>
<feature type="transmembrane region" description="Helical" evidence="8">
    <location>
        <begin position="267"/>
        <end position="284"/>
    </location>
</feature>
<evidence type="ECO:0000256" key="2">
    <source>
        <dbReference type="ARBA" id="ARBA00008873"/>
    </source>
</evidence>
<keyword evidence="5 8" id="KW-1133">Transmembrane helix</keyword>
<reference evidence="11" key="1">
    <citation type="journal article" date="2014" name="Proc. Natl. Acad. Sci. U.S.A.">
        <title>Extensive sampling of basidiomycete genomes demonstrates inadequacy of the white-rot/brown-rot paradigm for wood decay fungi.</title>
        <authorList>
            <person name="Riley R."/>
            <person name="Salamov A.A."/>
            <person name="Brown D.W."/>
            <person name="Nagy L.G."/>
            <person name="Floudas D."/>
            <person name="Held B.W."/>
            <person name="Levasseur A."/>
            <person name="Lombard V."/>
            <person name="Morin E."/>
            <person name="Otillar R."/>
            <person name="Lindquist E.A."/>
            <person name="Sun H."/>
            <person name="LaButti K.M."/>
            <person name="Schmutz J."/>
            <person name="Jabbour D."/>
            <person name="Luo H."/>
            <person name="Baker S.E."/>
            <person name="Pisabarro A.G."/>
            <person name="Walton J.D."/>
            <person name="Blanchette R.A."/>
            <person name="Henrissat B."/>
            <person name="Martin F."/>
            <person name="Cullen D."/>
            <person name="Hibbett D.S."/>
            <person name="Grigoriev I.V."/>
        </authorList>
    </citation>
    <scope>NUCLEOTIDE SEQUENCE [LARGE SCALE GENOMIC DNA]</scope>
    <source>
        <strain evidence="11">PC15</strain>
    </source>
</reference>
<feature type="transmembrane region" description="Helical" evidence="8">
    <location>
        <begin position="57"/>
        <end position="78"/>
    </location>
</feature>
<organism evidence="10 11">
    <name type="scientific">Pleurotus ostreatus (strain PC15)</name>
    <name type="common">Oyster mushroom</name>
    <dbReference type="NCBI Taxonomy" id="1137138"/>
    <lineage>
        <taxon>Eukaryota</taxon>
        <taxon>Fungi</taxon>
        <taxon>Dikarya</taxon>
        <taxon>Basidiomycota</taxon>
        <taxon>Agaricomycotina</taxon>
        <taxon>Agaricomycetes</taxon>
        <taxon>Agaricomycetidae</taxon>
        <taxon>Agaricales</taxon>
        <taxon>Pleurotineae</taxon>
        <taxon>Pleurotaceae</taxon>
        <taxon>Pleurotus</taxon>
    </lineage>
</organism>
<dbReference type="InterPro" id="IPR045316">
    <property type="entry name" value="Msc2-like"/>
</dbReference>
<dbReference type="EMBL" id="KL198009">
    <property type="protein sequence ID" value="KDQ26950.1"/>
    <property type="molecule type" value="Genomic_DNA"/>
</dbReference>
<evidence type="ECO:0000313" key="11">
    <source>
        <dbReference type="Proteomes" id="UP000027073"/>
    </source>
</evidence>
<name>A0A067NIY7_PLEO1</name>
<evidence type="ECO:0000256" key="3">
    <source>
        <dbReference type="ARBA" id="ARBA00022448"/>
    </source>
</evidence>
<evidence type="ECO:0000256" key="8">
    <source>
        <dbReference type="SAM" id="Phobius"/>
    </source>
</evidence>
<evidence type="ECO:0000256" key="4">
    <source>
        <dbReference type="ARBA" id="ARBA00022692"/>
    </source>
</evidence>
<feature type="transmembrane region" description="Helical" evidence="8">
    <location>
        <begin position="159"/>
        <end position="178"/>
    </location>
</feature>
<dbReference type="GO" id="GO:0005794">
    <property type="term" value="C:Golgi apparatus"/>
    <property type="evidence" value="ECO:0007669"/>
    <property type="project" value="TreeGrafter"/>
</dbReference>
<dbReference type="InParanoid" id="A0A067NIY7"/>
<evidence type="ECO:0000256" key="5">
    <source>
        <dbReference type="ARBA" id="ARBA00022989"/>
    </source>
</evidence>
<evidence type="ECO:0000313" key="10">
    <source>
        <dbReference type="EMBL" id="KDQ26950.1"/>
    </source>
</evidence>
<evidence type="ECO:0000256" key="1">
    <source>
        <dbReference type="ARBA" id="ARBA00004141"/>
    </source>
</evidence>
<dbReference type="GO" id="GO:1904257">
    <property type="term" value="P:zinc ion import into Golgi lumen"/>
    <property type="evidence" value="ECO:0007669"/>
    <property type="project" value="TreeGrafter"/>
</dbReference>
<accession>A0A067NIY7</accession>
<feature type="transmembrane region" description="Helical" evidence="8">
    <location>
        <begin position="132"/>
        <end position="152"/>
    </location>
</feature>
<dbReference type="Proteomes" id="UP000027073">
    <property type="component" value="Unassembled WGS sequence"/>
</dbReference>
<dbReference type="VEuPathDB" id="FungiDB:PLEOSDRAFT_1043202"/>
<gene>
    <name evidence="10" type="ORF">PLEOSDRAFT_1043202</name>
</gene>
<feature type="transmembrane region" description="Helical" evidence="8">
    <location>
        <begin position="339"/>
        <end position="358"/>
    </location>
</feature>
<evidence type="ECO:0000256" key="7">
    <source>
        <dbReference type="ARBA" id="ARBA00023136"/>
    </source>
</evidence>
<dbReference type="HOGENOM" id="CLU_013430_7_0_1"/>
<dbReference type="GO" id="GO:0005385">
    <property type="term" value="F:zinc ion transmembrane transporter activity"/>
    <property type="evidence" value="ECO:0007669"/>
    <property type="project" value="InterPro"/>
</dbReference>
<feature type="transmembrane region" description="Helical" evidence="8">
    <location>
        <begin position="27"/>
        <end position="45"/>
    </location>
</feature>
<dbReference type="InterPro" id="IPR058533">
    <property type="entry name" value="Cation_efflux_TM"/>
</dbReference>
<keyword evidence="3" id="KW-0813">Transport</keyword>
<dbReference type="AlphaFoldDB" id="A0A067NIY7"/>
<keyword evidence="6" id="KW-0406">Ion transport</keyword>
<feature type="transmembrane region" description="Helical" evidence="8">
    <location>
        <begin position="410"/>
        <end position="428"/>
    </location>
</feature>
<dbReference type="STRING" id="1137138.A0A067NIY7"/>
<feature type="transmembrane region" description="Helical" evidence="8">
    <location>
        <begin position="198"/>
        <end position="216"/>
    </location>
</feature>
<dbReference type="PANTHER" id="PTHR45755:SF4">
    <property type="entry name" value="ZINC TRANSPORTER 7"/>
    <property type="match status" value="1"/>
</dbReference>
<feature type="transmembrane region" description="Helical" evidence="8">
    <location>
        <begin position="467"/>
        <end position="485"/>
    </location>
</feature>